<evidence type="ECO:0000313" key="2">
    <source>
        <dbReference type="EMBL" id="GCD77891.1"/>
    </source>
</evidence>
<organism evidence="2 3">
    <name type="scientific">Thermaurantimonas aggregans</name>
    <dbReference type="NCBI Taxonomy" id="2173829"/>
    <lineage>
        <taxon>Bacteria</taxon>
        <taxon>Pseudomonadati</taxon>
        <taxon>Bacteroidota</taxon>
        <taxon>Flavobacteriia</taxon>
        <taxon>Flavobacteriales</taxon>
        <taxon>Schleiferiaceae</taxon>
        <taxon>Thermaurantimonas</taxon>
    </lineage>
</organism>
<protein>
    <recommendedName>
        <fullName evidence="1">DUF1972 domain-containing protein</fullName>
    </recommendedName>
</protein>
<reference evidence="2 3" key="1">
    <citation type="submission" date="2018-11" db="EMBL/GenBank/DDBJ databases">
        <title>Schleiferia aggregans sp. nov., a moderately thermophilic heterotrophic bacterium isolated from microbial mats at a terrestrial hot spring.</title>
        <authorList>
            <person name="Iino T."/>
            <person name="Ohkuma M."/>
            <person name="Haruta S."/>
        </authorList>
    </citation>
    <scope>NUCLEOTIDE SEQUENCE [LARGE SCALE GENOMIC DNA]</scope>
    <source>
        <strain evidence="2 3">LA</strain>
    </source>
</reference>
<proteinExistence type="predicted"/>
<evidence type="ECO:0000259" key="1">
    <source>
        <dbReference type="Pfam" id="PF09314"/>
    </source>
</evidence>
<feature type="domain" description="DUF1972" evidence="1">
    <location>
        <begin position="3"/>
        <end position="174"/>
    </location>
</feature>
<dbReference type="OrthoDB" id="9792269at2"/>
<evidence type="ECO:0000313" key="3">
    <source>
        <dbReference type="Proteomes" id="UP000286715"/>
    </source>
</evidence>
<comment type="caution">
    <text evidence="2">The sequence shown here is derived from an EMBL/GenBank/DDBJ whole genome shotgun (WGS) entry which is preliminary data.</text>
</comment>
<dbReference type="Proteomes" id="UP000286715">
    <property type="component" value="Unassembled WGS sequence"/>
</dbReference>
<gene>
    <name evidence="2" type="ORF">JCM31826_13730</name>
</gene>
<sequence>MARIAIVGSRGIPNAYGGFEWLAEKLSAHLAVAGHQVAVCQSSRHPYKARKWGKVELLRAYDPPIGTAGQFVYDLLSILQVRRWKADVVLLLGYTSSAVWSFLLPTSARILQHMDGMEWQRDKYSRAVKAFLRRSEHIAVRHADVLIADHPVIGDYLSRQYPTKSIAYIAYGEDDLLPEEPVEPLNGKTFDLIMARMEPENQIEMLIEGWLGARLPHHLALAGSLSTRYGRRIFRKYGKTEGIVFLGGIFDKPKALWLRRHCRYYLHGHKAGGTNPSLIQALTHHRRILVHANPYNLYVAECYGLKTFDSSLTLANLLTESPPTESVVSLLSEHRWAEVYRRFEEILRN</sequence>
<dbReference type="Pfam" id="PF09314">
    <property type="entry name" value="DUF1972"/>
    <property type="match status" value="1"/>
</dbReference>
<dbReference type="AlphaFoldDB" id="A0A401XLM1"/>
<accession>A0A401XLM1</accession>
<dbReference type="InterPro" id="IPR015393">
    <property type="entry name" value="DUF1972"/>
</dbReference>
<keyword evidence="3" id="KW-1185">Reference proteome</keyword>
<dbReference type="EMBL" id="BHZE01000012">
    <property type="protein sequence ID" value="GCD77891.1"/>
    <property type="molecule type" value="Genomic_DNA"/>
</dbReference>
<dbReference type="Gene3D" id="3.40.50.2000">
    <property type="entry name" value="Glycogen Phosphorylase B"/>
    <property type="match status" value="1"/>
</dbReference>
<dbReference type="SUPFAM" id="SSF53756">
    <property type="entry name" value="UDP-Glycosyltransferase/glycogen phosphorylase"/>
    <property type="match status" value="1"/>
</dbReference>
<name>A0A401XLM1_9FLAO</name>
<dbReference type="RefSeq" id="WP_124397955.1">
    <property type="nucleotide sequence ID" value="NZ_BHZE01000012.1"/>
</dbReference>